<keyword evidence="4" id="KW-0539">Nucleus</keyword>
<comment type="caution">
    <text evidence="6">The sequence shown here is derived from an EMBL/GenBank/DDBJ whole genome shotgun (WGS) entry which is preliminary data.</text>
</comment>
<accession>A0AAD7MNN4</accession>
<evidence type="ECO:0000256" key="1">
    <source>
        <dbReference type="ARBA" id="ARBA00004123"/>
    </source>
</evidence>
<dbReference type="AlphaFoldDB" id="A0AAD7MNN4"/>
<evidence type="ECO:0000259" key="5">
    <source>
        <dbReference type="SMART" id="SM00906"/>
    </source>
</evidence>
<dbReference type="GO" id="GO:0006351">
    <property type="term" value="P:DNA-templated transcription"/>
    <property type="evidence" value="ECO:0007669"/>
    <property type="project" value="InterPro"/>
</dbReference>
<comment type="subcellular location">
    <subcellularLocation>
        <location evidence="1">Nucleus</location>
    </subcellularLocation>
</comment>
<evidence type="ECO:0000256" key="4">
    <source>
        <dbReference type="ARBA" id="ARBA00023242"/>
    </source>
</evidence>
<evidence type="ECO:0000256" key="3">
    <source>
        <dbReference type="ARBA" id="ARBA00023125"/>
    </source>
</evidence>
<dbReference type="PANTHER" id="PTHR46910">
    <property type="entry name" value="TRANSCRIPTION FACTOR PDR1"/>
    <property type="match status" value="1"/>
</dbReference>
<dbReference type="Proteomes" id="UP001215598">
    <property type="component" value="Unassembled WGS sequence"/>
</dbReference>
<dbReference type="GO" id="GO:0008270">
    <property type="term" value="F:zinc ion binding"/>
    <property type="evidence" value="ECO:0007669"/>
    <property type="project" value="InterPro"/>
</dbReference>
<dbReference type="GO" id="GO:0005634">
    <property type="term" value="C:nucleus"/>
    <property type="evidence" value="ECO:0007669"/>
    <property type="project" value="UniProtKB-SubCell"/>
</dbReference>
<dbReference type="SMART" id="SM00906">
    <property type="entry name" value="Fungal_trans"/>
    <property type="match status" value="1"/>
</dbReference>
<name>A0AAD7MNN4_9AGAR</name>
<dbReference type="PANTHER" id="PTHR46910:SF3">
    <property type="entry name" value="HALOTOLERANCE PROTEIN 9-RELATED"/>
    <property type="match status" value="1"/>
</dbReference>
<dbReference type="InterPro" id="IPR007219">
    <property type="entry name" value="XnlR_reg_dom"/>
</dbReference>
<dbReference type="GO" id="GO:0003700">
    <property type="term" value="F:DNA-binding transcription factor activity"/>
    <property type="evidence" value="ECO:0007669"/>
    <property type="project" value="InterPro"/>
</dbReference>
<keyword evidence="3" id="KW-0238">DNA-binding</keyword>
<evidence type="ECO:0000313" key="6">
    <source>
        <dbReference type="EMBL" id="KAJ7725379.1"/>
    </source>
</evidence>
<organism evidence="6 7">
    <name type="scientific">Mycena metata</name>
    <dbReference type="NCBI Taxonomy" id="1033252"/>
    <lineage>
        <taxon>Eukaryota</taxon>
        <taxon>Fungi</taxon>
        <taxon>Dikarya</taxon>
        <taxon>Basidiomycota</taxon>
        <taxon>Agaricomycotina</taxon>
        <taxon>Agaricomycetes</taxon>
        <taxon>Agaricomycetidae</taxon>
        <taxon>Agaricales</taxon>
        <taxon>Marasmiineae</taxon>
        <taxon>Mycenaceae</taxon>
        <taxon>Mycena</taxon>
    </lineage>
</organism>
<evidence type="ECO:0000256" key="2">
    <source>
        <dbReference type="ARBA" id="ARBA00022723"/>
    </source>
</evidence>
<dbReference type="Pfam" id="PF04082">
    <property type="entry name" value="Fungal_trans"/>
    <property type="match status" value="1"/>
</dbReference>
<keyword evidence="7" id="KW-1185">Reference proteome</keyword>
<dbReference type="EMBL" id="JARKIB010000195">
    <property type="protein sequence ID" value="KAJ7725379.1"/>
    <property type="molecule type" value="Genomic_DNA"/>
</dbReference>
<sequence>MSMFTLGTSRPEMAAVYTGLGIIFLQLRGEYRQKREGPQAASHQTELWKRVFWCYVLLDAKYCIFNGSPPAINLENYDVGLPLEVDDDYWDRGFVQPLGKPSAGSYLVHQAKLCKILGDVMRRLFASKETKIRLGWGSSEWEQDTVAELDSALNDFLNSIPAHLRWDSDSPPQGIFFDQSIVLHVTYYQIQIMIHRPYIHKTHALAAPSLFICTSAARTILHIARGWLDKRRGQPFPTVANAIFISAIILFLNSFGTKRGGRPVATDKDTNLIETAMEIMKLMETRFQSMGRLWELLRELRSLDRLPVNYPPTDDLGSFGRSPDLSDGGPLKPGMSIEQLLADTDHLTATNGAFDEELMAMWMAVPTDISNFGEWDAYIGSRNFNTN</sequence>
<dbReference type="GO" id="GO:0003677">
    <property type="term" value="F:DNA binding"/>
    <property type="evidence" value="ECO:0007669"/>
    <property type="project" value="UniProtKB-KW"/>
</dbReference>
<keyword evidence="2" id="KW-0479">Metal-binding</keyword>
<dbReference type="InterPro" id="IPR050987">
    <property type="entry name" value="AtrR-like"/>
</dbReference>
<evidence type="ECO:0000313" key="7">
    <source>
        <dbReference type="Proteomes" id="UP001215598"/>
    </source>
</evidence>
<dbReference type="CDD" id="cd12148">
    <property type="entry name" value="fungal_TF_MHR"/>
    <property type="match status" value="1"/>
</dbReference>
<proteinExistence type="predicted"/>
<protein>
    <recommendedName>
        <fullName evidence="5">Xylanolytic transcriptional activator regulatory domain-containing protein</fullName>
    </recommendedName>
</protein>
<reference evidence="6" key="1">
    <citation type="submission" date="2023-03" db="EMBL/GenBank/DDBJ databases">
        <title>Massive genome expansion in bonnet fungi (Mycena s.s.) driven by repeated elements and novel gene families across ecological guilds.</title>
        <authorList>
            <consortium name="Lawrence Berkeley National Laboratory"/>
            <person name="Harder C.B."/>
            <person name="Miyauchi S."/>
            <person name="Viragh M."/>
            <person name="Kuo A."/>
            <person name="Thoen E."/>
            <person name="Andreopoulos B."/>
            <person name="Lu D."/>
            <person name="Skrede I."/>
            <person name="Drula E."/>
            <person name="Henrissat B."/>
            <person name="Morin E."/>
            <person name="Kohler A."/>
            <person name="Barry K."/>
            <person name="LaButti K."/>
            <person name="Morin E."/>
            <person name="Salamov A."/>
            <person name="Lipzen A."/>
            <person name="Mereny Z."/>
            <person name="Hegedus B."/>
            <person name="Baldrian P."/>
            <person name="Stursova M."/>
            <person name="Weitz H."/>
            <person name="Taylor A."/>
            <person name="Grigoriev I.V."/>
            <person name="Nagy L.G."/>
            <person name="Martin F."/>
            <person name="Kauserud H."/>
        </authorList>
    </citation>
    <scope>NUCLEOTIDE SEQUENCE</scope>
    <source>
        <strain evidence="6">CBHHK182m</strain>
    </source>
</reference>
<feature type="domain" description="Xylanolytic transcriptional activator regulatory" evidence="5">
    <location>
        <begin position="14"/>
        <end position="88"/>
    </location>
</feature>
<gene>
    <name evidence="6" type="ORF">B0H16DRAFT_1430002</name>
</gene>